<evidence type="ECO:0000256" key="14">
    <source>
        <dbReference type="ARBA" id="ARBA00022963"/>
    </source>
</evidence>
<reference evidence="21 22" key="1">
    <citation type="submission" date="2019-06" db="EMBL/GenBank/DDBJ databases">
        <title>Whole genome shotgun sequence of Vibrio comitans NBRC 102076.</title>
        <authorList>
            <person name="Hosoyama A."/>
            <person name="Uohara A."/>
            <person name="Ohji S."/>
            <person name="Ichikawa N."/>
        </authorList>
    </citation>
    <scope>NUCLEOTIDE SEQUENCE [LARGE SCALE GENOMIC DNA]</scope>
    <source>
        <strain evidence="21 22">NBRC 102076</strain>
    </source>
</reference>
<dbReference type="OrthoDB" id="188433at2"/>
<accession>A0A4Y3IJD4</accession>
<evidence type="ECO:0000256" key="18">
    <source>
        <dbReference type="PIRSR" id="PIRSR603187-1"/>
    </source>
</evidence>
<keyword evidence="11 20" id="KW-0732">Signal</keyword>
<comment type="subunit">
    <text evidence="4 20">Homodimer; dimerization is reversible, and the dimeric form is the active one.</text>
</comment>
<dbReference type="PRINTS" id="PR01486">
    <property type="entry name" value="PHPHLIPASEA1"/>
</dbReference>
<dbReference type="SUPFAM" id="SSF56931">
    <property type="entry name" value="Outer membrane phospholipase A (OMPLA)"/>
    <property type="match status" value="1"/>
</dbReference>
<sequence length="394" mass="44562">MLFNKSRTLMLGLLLVLSSPVSFSADIERVATIQDSSAVSAGEEITVSLYIYNNSPSTKYVDDVVSSTLPMTINTESQSSNVVGKLIPEIRQSKLKGNSFIKVNYTVTLPKQIERSIQIDIPDTSNSSLFLYVSKPETQPKSAPSQANKHEKKVYQDAFSPYKPMYFLLGVNDGLEDSSFQFSFSYRIFNGTGAITSNHPWMAGFHLGFTQKSLWDLESESKPFEDTSYMPEFYYRFNDISLGWPGNSTLQLQLGLLHESNGQEGDQSRSTNYAYMQPEISLPLIDDYELQLSHTMWAYVRNDNETNPDLKYYKGYMEFEAKVISLDGIAISTSVRPANKGTSFELDVSYPLSHMFGKNLDLYAYAKYFNGYSETLLNYSEKEETLRIGFAVVR</sequence>
<keyword evidence="8" id="KW-1134">Transmembrane beta strand</keyword>
<dbReference type="Pfam" id="PF02253">
    <property type="entry name" value="PLA1"/>
    <property type="match status" value="1"/>
</dbReference>
<evidence type="ECO:0000256" key="7">
    <source>
        <dbReference type="ARBA" id="ARBA00021726"/>
    </source>
</evidence>
<keyword evidence="9" id="KW-0812">Transmembrane</keyword>
<feature type="active site" description="Proton acceptor" evidence="18">
    <location>
        <position position="258"/>
    </location>
</feature>
<evidence type="ECO:0000256" key="9">
    <source>
        <dbReference type="ARBA" id="ARBA00022692"/>
    </source>
</evidence>
<keyword evidence="22" id="KW-1185">Reference proteome</keyword>
<feature type="chain" id="PRO_5021453371" description="Phospholipase A1" evidence="20">
    <location>
        <begin position="25"/>
        <end position="394"/>
    </location>
</feature>
<keyword evidence="10 19" id="KW-0479">Metal-binding</keyword>
<dbReference type="InterPro" id="IPR036541">
    <property type="entry name" value="PLipase_A1_sf"/>
</dbReference>
<keyword evidence="14 20" id="KW-0442">Lipid degradation</keyword>
<dbReference type="EMBL" id="BJLH01000001">
    <property type="protein sequence ID" value="GEA58850.1"/>
    <property type="molecule type" value="Genomic_DNA"/>
</dbReference>
<gene>
    <name evidence="21" type="ORF">VCO01S_00430</name>
</gene>
<feature type="active site" description="Nucleophile" evidence="18">
    <location>
        <position position="260"/>
    </location>
</feature>
<feature type="binding site" description="in dimeric form" evidence="19">
    <location>
        <position position="268"/>
    </location>
    <ligand>
        <name>Ca(2+)</name>
        <dbReference type="ChEBI" id="CHEBI:29108"/>
        <label>1</label>
    </ligand>
</feature>
<dbReference type="GO" id="GO:0008970">
    <property type="term" value="F:phospholipase A1 activity"/>
    <property type="evidence" value="ECO:0007669"/>
    <property type="project" value="UniProtKB-EC"/>
</dbReference>
<evidence type="ECO:0000256" key="15">
    <source>
        <dbReference type="ARBA" id="ARBA00023098"/>
    </source>
</evidence>
<organism evidence="21 22">
    <name type="scientific">Vibrio comitans NBRC 102076</name>
    <dbReference type="NCBI Taxonomy" id="1219078"/>
    <lineage>
        <taxon>Bacteria</taxon>
        <taxon>Pseudomonadati</taxon>
        <taxon>Pseudomonadota</taxon>
        <taxon>Gammaproteobacteria</taxon>
        <taxon>Vibrionales</taxon>
        <taxon>Vibrionaceae</taxon>
        <taxon>Vibrio</taxon>
    </lineage>
</organism>
<keyword evidence="17 20" id="KW-0998">Cell outer membrane</keyword>
<dbReference type="Proteomes" id="UP000318242">
    <property type="component" value="Unassembled WGS sequence"/>
</dbReference>
<dbReference type="RefSeq" id="WP_141268271.1">
    <property type="nucleotide sequence ID" value="NZ_BJLH01000001.1"/>
</dbReference>
<comment type="catalytic activity">
    <reaction evidence="1 20">
        <text>a 1,2-diacyl-sn-glycero-3-phosphocholine + H2O = a 2-acyl-sn-glycero-3-phosphocholine + a fatty acid + H(+)</text>
        <dbReference type="Rhea" id="RHEA:18689"/>
        <dbReference type="ChEBI" id="CHEBI:15377"/>
        <dbReference type="ChEBI" id="CHEBI:15378"/>
        <dbReference type="ChEBI" id="CHEBI:28868"/>
        <dbReference type="ChEBI" id="CHEBI:57643"/>
        <dbReference type="ChEBI" id="CHEBI:57875"/>
        <dbReference type="EC" id="3.1.1.32"/>
    </reaction>
</comment>
<dbReference type="GO" id="GO:0046872">
    <property type="term" value="F:metal ion binding"/>
    <property type="evidence" value="ECO:0007669"/>
    <property type="project" value="UniProtKB-KW"/>
</dbReference>
<dbReference type="InterPro" id="IPR003187">
    <property type="entry name" value="PLipase_A1"/>
</dbReference>
<proteinExistence type="inferred from homology"/>
<evidence type="ECO:0000256" key="4">
    <source>
        <dbReference type="ARBA" id="ARBA00011702"/>
    </source>
</evidence>
<comment type="similarity">
    <text evidence="3 20">Belongs to the phospholipase A1 family.</text>
</comment>
<keyword evidence="12 20" id="KW-0378">Hydrolase</keyword>
<dbReference type="GO" id="GO:0004623">
    <property type="term" value="F:phospholipase A2 activity"/>
    <property type="evidence" value="ECO:0007669"/>
    <property type="project" value="UniProtKB-EC"/>
</dbReference>
<evidence type="ECO:0000256" key="6">
    <source>
        <dbReference type="ARBA" id="ARBA00013278"/>
    </source>
</evidence>
<evidence type="ECO:0000256" key="3">
    <source>
        <dbReference type="ARBA" id="ARBA00010525"/>
    </source>
</evidence>
<comment type="subcellular location">
    <subcellularLocation>
        <location evidence="20">Cell outer membrane</location>
        <topology evidence="20">Multi-pass membrane protein</topology>
    </subcellularLocation>
    <text evidence="20">One of the very few enzymes located there.</text>
</comment>
<protein>
    <recommendedName>
        <fullName evidence="7 20">Phospholipase A1</fullName>
        <ecNumber evidence="5 20">3.1.1.32</ecNumber>
        <ecNumber evidence="6 20">3.1.1.4</ecNumber>
    </recommendedName>
    <alternativeName>
        <fullName evidence="20">Phosphatidylcholine 1-acylhydrolase</fullName>
    </alternativeName>
</protein>
<feature type="signal peptide" evidence="20">
    <location>
        <begin position="1"/>
        <end position="24"/>
    </location>
</feature>
<evidence type="ECO:0000313" key="21">
    <source>
        <dbReference type="EMBL" id="GEA58850.1"/>
    </source>
</evidence>
<keyword evidence="15 20" id="KW-0443">Lipid metabolism</keyword>
<evidence type="ECO:0000256" key="2">
    <source>
        <dbReference type="ARBA" id="ARBA00001604"/>
    </source>
</evidence>
<evidence type="ECO:0000256" key="13">
    <source>
        <dbReference type="ARBA" id="ARBA00022837"/>
    </source>
</evidence>
<evidence type="ECO:0000256" key="8">
    <source>
        <dbReference type="ARBA" id="ARBA00022452"/>
    </source>
</evidence>
<keyword evidence="13 19" id="KW-0106">Calcium</keyword>
<comment type="catalytic activity">
    <reaction evidence="2 20">
        <text>a 1,2-diacyl-sn-glycero-3-phosphocholine + H2O = a 1-acyl-sn-glycero-3-phosphocholine + a fatty acid + H(+)</text>
        <dbReference type="Rhea" id="RHEA:15801"/>
        <dbReference type="ChEBI" id="CHEBI:15377"/>
        <dbReference type="ChEBI" id="CHEBI:15378"/>
        <dbReference type="ChEBI" id="CHEBI:28868"/>
        <dbReference type="ChEBI" id="CHEBI:57643"/>
        <dbReference type="ChEBI" id="CHEBI:58168"/>
        <dbReference type="EC" id="3.1.1.4"/>
    </reaction>
</comment>
<dbReference type="GO" id="GO:0009279">
    <property type="term" value="C:cell outer membrane"/>
    <property type="evidence" value="ECO:0007669"/>
    <property type="project" value="UniProtKB-SubCell"/>
</dbReference>
<evidence type="ECO:0000256" key="17">
    <source>
        <dbReference type="ARBA" id="ARBA00023237"/>
    </source>
</evidence>
<evidence type="ECO:0000256" key="11">
    <source>
        <dbReference type="ARBA" id="ARBA00022729"/>
    </source>
</evidence>
<dbReference type="PANTHER" id="PTHR40457">
    <property type="entry name" value="PHOSPHOLIPASE A1"/>
    <property type="match status" value="1"/>
</dbReference>
<evidence type="ECO:0000256" key="19">
    <source>
        <dbReference type="PIRSR" id="PIRSR603187-2"/>
    </source>
</evidence>
<comment type="caution">
    <text evidence="21">The sequence shown here is derived from an EMBL/GenBank/DDBJ whole genome shotgun (WGS) entry which is preliminary data.</text>
</comment>
<evidence type="ECO:0000313" key="22">
    <source>
        <dbReference type="Proteomes" id="UP000318242"/>
    </source>
</evidence>
<name>A0A4Y3IJD4_9VIBR</name>
<dbReference type="EC" id="3.1.1.32" evidence="5 20"/>
<dbReference type="Gene3D" id="2.40.230.10">
    <property type="entry name" value="Phospholipase A1"/>
    <property type="match status" value="1"/>
</dbReference>
<evidence type="ECO:0000256" key="1">
    <source>
        <dbReference type="ARBA" id="ARBA00000111"/>
    </source>
</evidence>
<comment type="cofactor">
    <cofactor evidence="20">
        <name>Ca(2+)</name>
        <dbReference type="ChEBI" id="CHEBI:29108"/>
    </cofactor>
    <text evidence="20">Binds 1 Ca(2+) ion per monomer. In the dimeric form the Ca(2+) is bound by different amino acids with binding of each Ca(2+) shared with ligands coming from each monomer. The Ca(2+) ion may have a role in catalysis.</text>
</comment>
<dbReference type="AlphaFoldDB" id="A0A4Y3IJD4"/>
<dbReference type="GO" id="GO:0016042">
    <property type="term" value="P:lipid catabolic process"/>
    <property type="evidence" value="ECO:0007669"/>
    <property type="project" value="UniProtKB-KW"/>
</dbReference>
<keyword evidence="16" id="KW-0472">Membrane</keyword>
<dbReference type="PANTHER" id="PTHR40457:SF1">
    <property type="entry name" value="PHOSPHOLIPASE A1"/>
    <property type="match status" value="1"/>
</dbReference>
<evidence type="ECO:0000256" key="5">
    <source>
        <dbReference type="ARBA" id="ARBA00013179"/>
    </source>
</evidence>
<comment type="function">
    <text evidence="20">Hydrolysis of phosphatidylcholine with phospholipase A2 (EC 3.1.1.4) and phospholipase A1 (EC 3.1.1.32) activities.</text>
</comment>
<evidence type="ECO:0000256" key="10">
    <source>
        <dbReference type="ARBA" id="ARBA00022723"/>
    </source>
</evidence>
<evidence type="ECO:0000256" key="20">
    <source>
        <dbReference type="RuleBase" id="RU366027"/>
    </source>
</evidence>
<evidence type="ECO:0000256" key="16">
    <source>
        <dbReference type="ARBA" id="ARBA00023136"/>
    </source>
</evidence>
<feature type="binding site" description="in dimeric form" evidence="19">
    <location>
        <position position="221"/>
    </location>
    <ligand>
        <name>Ca(2+)</name>
        <dbReference type="ChEBI" id="CHEBI:29108"/>
        <label>1</label>
    </ligand>
</feature>
<dbReference type="EC" id="3.1.1.4" evidence="6 20"/>
<evidence type="ECO:0000256" key="12">
    <source>
        <dbReference type="ARBA" id="ARBA00022801"/>
    </source>
</evidence>